<name>L1JJK6_GUITC</name>
<proteinExistence type="predicted"/>
<dbReference type="EnsemblProtists" id="EKX48713">
    <property type="protein sequence ID" value="EKX48713"/>
    <property type="gene ID" value="GUITHDRAFT_151668"/>
</dbReference>
<reference evidence="2" key="3">
    <citation type="submission" date="2016-03" db="UniProtKB">
        <authorList>
            <consortium name="EnsemblProtists"/>
        </authorList>
    </citation>
    <scope>IDENTIFICATION</scope>
</reference>
<dbReference type="RefSeq" id="XP_005835693.1">
    <property type="nucleotide sequence ID" value="XM_005835636.1"/>
</dbReference>
<protein>
    <submittedName>
        <fullName evidence="1 2">Uncharacterized protein</fullName>
    </submittedName>
</protein>
<dbReference type="PaxDb" id="55529-EKX48713"/>
<dbReference type="HOGENOM" id="CLU_2547380_0_0_1"/>
<dbReference type="EMBL" id="JH992984">
    <property type="protein sequence ID" value="EKX48713.1"/>
    <property type="molecule type" value="Genomic_DNA"/>
</dbReference>
<dbReference type="GeneID" id="17305561"/>
<evidence type="ECO:0000313" key="3">
    <source>
        <dbReference type="Proteomes" id="UP000011087"/>
    </source>
</evidence>
<gene>
    <name evidence="1" type="ORF">GUITHDRAFT_151668</name>
</gene>
<organism evidence="1">
    <name type="scientific">Guillardia theta (strain CCMP2712)</name>
    <name type="common">Cryptophyte</name>
    <dbReference type="NCBI Taxonomy" id="905079"/>
    <lineage>
        <taxon>Eukaryota</taxon>
        <taxon>Cryptophyceae</taxon>
        <taxon>Pyrenomonadales</taxon>
        <taxon>Geminigeraceae</taxon>
        <taxon>Guillardia</taxon>
    </lineage>
</organism>
<evidence type="ECO:0000313" key="2">
    <source>
        <dbReference type="EnsemblProtists" id="EKX48713"/>
    </source>
</evidence>
<reference evidence="1 3" key="1">
    <citation type="journal article" date="2012" name="Nature">
        <title>Algal genomes reveal evolutionary mosaicism and the fate of nucleomorphs.</title>
        <authorList>
            <consortium name="DOE Joint Genome Institute"/>
            <person name="Curtis B.A."/>
            <person name="Tanifuji G."/>
            <person name="Burki F."/>
            <person name="Gruber A."/>
            <person name="Irimia M."/>
            <person name="Maruyama S."/>
            <person name="Arias M.C."/>
            <person name="Ball S.G."/>
            <person name="Gile G.H."/>
            <person name="Hirakawa Y."/>
            <person name="Hopkins J.F."/>
            <person name="Kuo A."/>
            <person name="Rensing S.A."/>
            <person name="Schmutz J."/>
            <person name="Symeonidi A."/>
            <person name="Elias M."/>
            <person name="Eveleigh R.J."/>
            <person name="Herman E.K."/>
            <person name="Klute M.J."/>
            <person name="Nakayama T."/>
            <person name="Obornik M."/>
            <person name="Reyes-Prieto A."/>
            <person name="Armbrust E.V."/>
            <person name="Aves S.J."/>
            <person name="Beiko R.G."/>
            <person name="Coutinho P."/>
            <person name="Dacks J.B."/>
            <person name="Durnford D.G."/>
            <person name="Fast N.M."/>
            <person name="Green B.R."/>
            <person name="Grisdale C.J."/>
            <person name="Hempel F."/>
            <person name="Henrissat B."/>
            <person name="Hoppner M.P."/>
            <person name="Ishida K."/>
            <person name="Kim E."/>
            <person name="Koreny L."/>
            <person name="Kroth P.G."/>
            <person name="Liu Y."/>
            <person name="Malik S.B."/>
            <person name="Maier U.G."/>
            <person name="McRose D."/>
            <person name="Mock T."/>
            <person name="Neilson J.A."/>
            <person name="Onodera N.T."/>
            <person name="Poole A.M."/>
            <person name="Pritham E.J."/>
            <person name="Richards T.A."/>
            <person name="Rocap G."/>
            <person name="Roy S.W."/>
            <person name="Sarai C."/>
            <person name="Schaack S."/>
            <person name="Shirato S."/>
            <person name="Slamovits C.H."/>
            <person name="Spencer D.F."/>
            <person name="Suzuki S."/>
            <person name="Worden A.Z."/>
            <person name="Zauner S."/>
            <person name="Barry K."/>
            <person name="Bell C."/>
            <person name="Bharti A.K."/>
            <person name="Crow J.A."/>
            <person name="Grimwood J."/>
            <person name="Kramer R."/>
            <person name="Lindquist E."/>
            <person name="Lucas S."/>
            <person name="Salamov A."/>
            <person name="McFadden G.I."/>
            <person name="Lane C.E."/>
            <person name="Keeling P.J."/>
            <person name="Gray M.W."/>
            <person name="Grigoriev I.V."/>
            <person name="Archibald J.M."/>
        </authorList>
    </citation>
    <scope>NUCLEOTIDE SEQUENCE</scope>
    <source>
        <strain evidence="1 3">CCMP2712</strain>
    </source>
</reference>
<accession>L1JJK6</accession>
<dbReference type="AlphaFoldDB" id="L1JJK6"/>
<dbReference type="KEGG" id="gtt:GUITHDRAFT_151668"/>
<keyword evidence="3" id="KW-1185">Reference proteome</keyword>
<sequence length="83" mass="9141">MAVWSNSAKQILSTACWSFAAGFLLERSQGKLPLVPKEWTSWAKDDNSYATTMRICYQGHELAAGKVVVGKEVLPPVRRPSSS</sequence>
<dbReference type="Proteomes" id="UP000011087">
    <property type="component" value="Unassembled WGS sequence"/>
</dbReference>
<reference evidence="3" key="2">
    <citation type="submission" date="2012-11" db="EMBL/GenBank/DDBJ databases">
        <authorList>
            <person name="Kuo A."/>
            <person name="Curtis B.A."/>
            <person name="Tanifuji G."/>
            <person name="Burki F."/>
            <person name="Gruber A."/>
            <person name="Irimia M."/>
            <person name="Maruyama S."/>
            <person name="Arias M.C."/>
            <person name="Ball S.G."/>
            <person name="Gile G.H."/>
            <person name="Hirakawa Y."/>
            <person name="Hopkins J.F."/>
            <person name="Rensing S.A."/>
            <person name="Schmutz J."/>
            <person name="Symeonidi A."/>
            <person name="Elias M."/>
            <person name="Eveleigh R.J."/>
            <person name="Herman E.K."/>
            <person name="Klute M.J."/>
            <person name="Nakayama T."/>
            <person name="Obornik M."/>
            <person name="Reyes-Prieto A."/>
            <person name="Armbrust E.V."/>
            <person name="Aves S.J."/>
            <person name="Beiko R.G."/>
            <person name="Coutinho P."/>
            <person name="Dacks J.B."/>
            <person name="Durnford D.G."/>
            <person name="Fast N.M."/>
            <person name="Green B.R."/>
            <person name="Grisdale C."/>
            <person name="Hempe F."/>
            <person name="Henrissat B."/>
            <person name="Hoppner M.P."/>
            <person name="Ishida K.-I."/>
            <person name="Kim E."/>
            <person name="Koreny L."/>
            <person name="Kroth P.G."/>
            <person name="Liu Y."/>
            <person name="Malik S.-B."/>
            <person name="Maier U.G."/>
            <person name="McRose D."/>
            <person name="Mock T."/>
            <person name="Neilson J.A."/>
            <person name="Onodera N.T."/>
            <person name="Poole A.M."/>
            <person name="Pritham E.J."/>
            <person name="Richards T.A."/>
            <person name="Rocap G."/>
            <person name="Roy S.W."/>
            <person name="Sarai C."/>
            <person name="Schaack S."/>
            <person name="Shirato S."/>
            <person name="Slamovits C.H."/>
            <person name="Spencer D.F."/>
            <person name="Suzuki S."/>
            <person name="Worden A.Z."/>
            <person name="Zauner S."/>
            <person name="Barry K."/>
            <person name="Bell C."/>
            <person name="Bharti A.K."/>
            <person name="Crow J.A."/>
            <person name="Grimwood J."/>
            <person name="Kramer R."/>
            <person name="Lindquist E."/>
            <person name="Lucas S."/>
            <person name="Salamov A."/>
            <person name="McFadden G.I."/>
            <person name="Lane C.E."/>
            <person name="Keeling P.J."/>
            <person name="Gray M.W."/>
            <person name="Grigoriev I.V."/>
            <person name="Archibald J.M."/>
        </authorList>
    </citation>
    <scope>NUCLEOTIDE SEQUENCE</scope>
    <source>
        <strain evidence="3">CCMP2712</strain>
    </source>
</reference>
<evidence type="ECO:0000313" key="1">
    <source>
        <dbReference type="EMBL" id="EKX48713.1"/>
    </source>
</evidence>